<dbReference type="Gene3D" id="2.30.40.10">
    <property type="entry name" value="Urease, subunit C, domain 1"/>
    <property type="match status" value="1"/>
</dbReference>
<evidence type="ECO:0000313" key="5">
    <source>
        <dbReference type="EMBL" id="VDO18702.1"/>
    </source>
</evidence>
<dbReference type="FunFam" id="3.20.20.140:FF:000076">
    <property type="entry name" value="Dihydropyrimidinase like 2"/>
    <property type="match status" value="1"/>
</dbReference>
<reference evidence="5 6" key="1">
    <citation type="submission" date="2018-11" db="EMBL/GenBank/DDBJ databases">
        <authorList>
            <consortium name="Pathogen Informatics"/>
        </authorList>
    </citation>
    <scope>NUCLEOTIDE SEQUENCE [LARGE SCALE GENOMIC DNA]</scope>
</reference>
<dbReference type="PANTHER" id="PTHR11647">
    <property type="entry name" value="HYDRANTOINASE/DIHYDROPYRIMIDINASE FAMILY MEMBER"/>
    <property type="match status" value="1"/>
</dbReference>
<keyword evidence="3" id="KW-1133">Transmembrane helix</keyword>
<comment type="similarity">
    <text evidence="1">Belongs to the metallo-dependent hydrolases superfamily. Hydantoinase/dihydropyrimidinase family.</text>
</comment>
<organism evidence="6 7">
    <name type="scientific">Heligmosomoides polygyrus</name>
    <name type="common">Parasitic roundworm</name>
    <dbReference type="NCBI Taxonomy" id="6339"/>
    <lineage>
        <taxon>Eukaryota</taxon>
        <taxon>Metazoa</taxon>
        <taxon>Ecdysozoa</taxon>
        <taxon>Nematoda</taxon>
        <taxon>Chromadorea</taxon>
        <taxon>Rhabditida</taxon>
        <taxon>Rhabditina</taxon>
        <taxon>Rhabditomorpha</taxon>
        <taxon>Strongyloidea</taxon>
        <taxon>Heligmosomidae</taxon>
        <taxon>Heligmosomoides</taxon>
    </lineage>
</organism>
<dbReference type="InterPro" id="IPR032466">
    <property type="entry name" value="Metal_Hydrolase"/>
</dbReference>
<keyword evidence="3" id="KW-0472">Membrane</keyword>
<gene>
    <name evidence="5" type="ORF">HPBE_LOCUS320</name>
</gene>
<evidence type="ECO:0000313" key="7">
    <source>
        <dbReference type="WBParaSite" id="HPBE_0000031901-mRNA-1"/>
    </source>
</evidence>
<dbReference type="InterPro" id="IPR006680">
    <property type="entry name" value="Amidohydro-rel"/>
</dbReference>
<feature type="transmembrane region" description="Helical" evidence="3">
    <location>
        <begin position="59"/>
        <end position="79"/>
    </location>
</feature>
<feature type="domain" description="Amidohydrolase-related" evidence="4">
    <location>
        <begin position="298"/>
        <end position="412"/>
    </location>
</feature>
<dbReference type="InterPro" id="IPR050378">
    <property type="entry name" value="Metallo-dep_Hydrolases_sf"/>
</dbReference>
<dbReference type="InterPro" id="IPR011059">
    <property type="entry name" value="Metal-dep_hydrolase_composite"/>
</dbReference>
<evidence type="ECO:0000256" key="1">
    <source>
        <dbReference type="ARBA" id="ARBA00008829"/>
    </source>
</evidence>
<feature type="region of interest" description="Disordered" evidence="2">
    <location>
        <begin position="458"/>
        <end position="484"/>
    </location>
</feature>
<accession>A0A3P7WMN8</accession>
<name>A0A183F2G4_HELPZ</name>
<dbReference type="Proteomes" id="UP000050761">
    <property type="component" value="Unassembled WGS sequence"/>
</dbReference>
<evidence type="ECO:0000256" key="2">
    <source>
        <dbReference type="SAM" id="MobiDB-lite"/>
    </source>
</evidence>
<dbReference type="Gene3D" id="3.20.20.140">
    <property type="entry name" value="Metal-dependent hydrolases"/>
    <property type="match status" value="1"/>
</dbReference>
<dbReference type="AlphaFoldDB" id="A0A183F2G4"/>
<dbReference type="SUPFAM" id="SSF51556">
    <property type="entry name" value="Metallo-dependent hydrolases"/>
    <property type="match status" value="1"/>
</dbReference>
<keyword evidence="6" id="KW-1185">Reference proteome</keyword>
<dbReference type="GO" id="GO:0006208">
    <property type="term" value="P:pyrimidine nucleobase catabolic process"/>
    <property type="evidence" value="ECO:0007669"/>
    <property type="project" value="TreeGrafter"/>
</dbReference>
<dbReference type="OrthoDB" id="10258955at2759"/>
<protein>
    <submittedName>
        <fullName evidence="7">Amidohydro-rel domain-containing protein</fullName>
    </submittedName>
</protein>
<keyword evidence="3" id="KW-0812">Transmembrane</keyword>
<dbReference type="EMBL" id="UZAH01000206">
    <property type="protein sequence ID" value="VDO18702.1"/>
    <property type="molecule type" value="Genomic_DNA"/>
</dbReference>
<evidence type="ECO:0000259" key="4">
    <source>
        <dbReference type="Pfam" id="PF01979"/>
    </source>
</evidence>
<evidence type="ECO:0000313" key="6">
    <source>
        <dbReference type="Proteomes" id="UP000050761"/>
    </source>
</evidence>
<accession>A0A183F2G4</accession>
<dbReference type="GO" id="GO:0005829">
    <property type="term" value="C:cytosol"/>
    <property type="evidence" value="ECO:0007669"/>
    <property type="project" value="TreeGrafter"/>
</dbReference>
<evidence type="ECO:0000256" key="3">
    <source>
        <dbReference type="SAM" id="Phobius"/>
    </source>
</evidence>
<dbReference type="WBParaSite" id="HPBE_0000031901-mRNA-1">
    <property type="protein sequence ID" value="HPBE_0000031901-mRNA-1"/>
    <property type="gene ID" value="HPBE_0000031901"/>
</dbReference>
<dbReference type="GO" id="GO:0004157">
    <property type="term" value="F:dihydropyrimidinase activity"/>
    <property type="evidence" value="ECO:0007669"/>
    <property type="project" value="TreeGrafter"/>
</dbReference>
<sequence>MGNVGPSLEVPADAEILDAAGKMLLPAGIDVYTHLSAQDSTDDLATGCKAAIAGGTATVCAMFCFFSFLHLMAMIFQVIDVVSPRTGESLSSSFFRVKEGISSSLCNIGLSVLVQQWSDTVRKEMEKLVSEGVNSFIVNVEGDDILYQVLEHCRTLGVHARVLPENRTLVPYLEKKMLDLGITGPEGFLQSHPEELESERVNNLCVLSQLSNCPVSVISLSSAESLAALERARSSGVLAYAEIASAAVVADGSHYFNKCLKHASTHMTEAPLRTEGRNKLISALASQPLAVCTSGHRAISSESRLCARDFTSMPKGTVGVEERMAVVWEKAVRTGRIDPMRFVAVTSTNAAKMFNLYPKKGRIAVGADADLVLWDASGRWKLSTAERQSSVDFSIYEDLTVHAQAAVTIIAGRIAWKDGKIHDAKGTFIPLSPSSPYLFSVVQQRDKISCAEKVDRGDAVGASSNGHIPRRANAEPSYERPVPRKSHLESNINFGTAFL</sequence>
<dbReference type="Pfam" id="PF01979">
    <property type="entry name" value="Amidohydro_1"/>
    <property type="match status" value="1"/>
</dbReference>
<proteinExistence type="inferred from homology"/>
<dbReference type="PANTHER" id="PTHR11647:SF74">
    <property type="entry name" value="PROTEIN UNC-33"/>
    <property type="match status" value="1"/>
</dbReference>
<dbReference type="SUPFAM" id="SSF51338">
    <property type="entry name" value="Composite domain of metallo-dependent hydrolases"/>
    <property type="match status" value="1"/>
</dbReference>
<reference evidence="7" key="2">
    <citation type="submission" date="2019-09" db="UniProtKB">
        <authorList>
            <consortium name="WormBaseParasite"/>
        </authorList>
    </citation>
    <scope>IDENTIFICATION</scope>
</reference>